<feature type="region of interest" description="Disordered" evidence="1">
    <location>
        <begin position="202"/>
        <end position="256"/>
    </location>
</feature>
<evidence type="ECO:0000313" key="2">
    <source>
        <dbReference type="EMBL" id="TFK18439.1"/>
    </source>
</evidence>
<feature type="compositionally biased region" description="Basic and acidic residues" evidence="1">
    <location>
        <begin position="238"/>
        <end position="250"/>
    </location>
</feature>
<feature type="compositionally biased region" description="Basic and acidic residues" evidence="1">
    <location>
        <begin position="328"/>
        <end position="342"/>
    </location>
</feature>
<organism evidence="2 3">
    <name type="scientific">Coprinopsis marcescibilis</name>
    <name type="common">Agaric fungus</name>
    <name type="synonym">Psathyrella marcescibilis</name>
    <dbReference type="NCBI Taxonomy" id="230819"/>
    <lineage>
        <taxon>Eukaryota</taxon>
        <taxon>Fungi</taxon>
        <taxon>Dikarya</taxon>
        <taxon>Basidiomycota</taxon>
        <taxon>Agaricomycotina</taxon>
        <taxon>Agaricomycetes</taxon>
        <taxon>Agaricomycetidae</taxon>
        <taxon>Agaricales</taxon>
        <taxon>Agaricineae</taxon>
        <taxon>Psathyrellaceae</taxon>
        <taxon>Coprinopsis</taxon>
    </lineage>
</organism>
<name>A0A5C3KE96_COPMA</name>
<dbReference type="Proteomes" id="UP000307440">
    <property type="component" value="Unassembled WGS sequence"/>
</dbReference>
<feature type="region of interest" description="Disordered" evidence="1">
    <location>
        <begin position="321"/>
        <end position="353"/>
    </location>
</feature>
<reference evidence="2 3" key="1">
    <citation type="journal article" date="2019" name="Nat. Ecol. Evol.">
        <title>Megaphylogeny resolves global patterns of mushroom evolution.</title>
        <authorList>
            <person name="Varga T."/>
            <person name="Krizsan K."/>
            <person name="Foldi C."/>
            <person name="Dima B."/>
            <person name="Sanchez-Garcia M."/>
            <person name="Sanchez-Ramirez S."/>
            <person name="Szollosi G.J."/>
            <person name="Szarkandi J.G."/>
            <person name="Papp V."/>
            <person name="Albert L."/>
            <person name="Andreopoulos W."/>
            <person name="Angelini C."/>
            <person name="Antonin V."/>
            <person name="Barry K.W."/>
            <person name="Bougher N.L."/>
            <person name="Buchanan P."/>
            <person name="Buyck B."/>
            <person name="Bense V."/>
            <person name="Catcheside P."/>
            <person name="Chovatia M."/>
            <person name="Cooper J."/>
            <person name="Damon W."/>
            <person name="Desjardin D."/>
            <person name="Finy P."/>
            <person name="Geml J."/>
            <person name="Haridas S."/>
            <person name="Hughes K."/>
            <person name="Justo A."/>
            <person name="Karasinski D."/>
            <person name="Kautmanova I."/>
            <person name="Kiss B."/>
            <person name="Kocsube S."/>
            <person name="Kotiranta H."/>
            <person name="LaButti K.M."/>
            <person name="Lechner B.E."/>
            <person name="Liimatainen K."/>
            <person name="Lipzen A."/>
            <person name="Lukacs Z."/>
            <person name="Mihaltcheva S."/>
            <person name="Morgado L.N."/>
            <person name="Niskanen T."/>
            <person name="Noordeloos M.E."/>
            <person name="Ohm R.A."/>
            <person name="Ortiz-Santana B."/>
            <person name="Ovrebo C."/>
            <person name="Racz N."/>
            <person name="Riley R."/>
            <person name="Savchenko A."/>
            <person name="Shiryaev A."/>
            <person name="Soop K."/>
            <person name="Spirin V."/>
            <person name="Szebenyi C."/>
            <person name="Tomsovsky M."/>
            <person name="Tulloss R.E."/>
            <person name="Uehling J."/>
            <person name="Grigoriev I.V."/>
            <person name="Vagvolgyi C."/>
            <person name="Papp T."/>
            <person name="Martin F.M."/>
            <person name="Miettinen O."/>
            <person name="Hibbett D.S."/>
            <person name="Nagy L.G."/>
        </authorList>
    </citation>
    <scope>NUCLEOTIDE SEQUENCE [LARGE SCALE GENOMIC DNA]</scope>
    <source>
        <strain evidence="2 3">CBS 121175</strain>
    </source>
</reference>
<accession>A0A5C3KE96</accession>
<gene>
    <name evidence="2" type="ORF">FA15DRAFT_729851</name>
</gene>
<proteinExistence type="predicted"/>
<keyword evidence="3" id="KW-1185">Reference proteome</keyword>
<feature type="region of interest" description="Disordered" evidence="1">
    <location>
        <begin position="371"/>
        <end position="391"/>
    </location>
</feature>
<protein>
    <submittedName>
        <fullName evidence="2">Uncharacterized protein</fullName>
    </submittedName>
</protein>
<evidence type="ECO:0000313" key="3">
    <source>
        <dbReference type="Proteomes" id="UP000307440"/>
    </source>
</evidence>
<evidence type="ECO:0000256" key="1">
    <source>
        <dbReference type="SAM" id="MobiDB-lite"/>
    </source>
</evidence>
<dbReference type="EMBL" id="ML210401">
    <property type="protein sequence ID" value="TFK18439.1"/>
    <property type="molecule type" value="Genomic_DNA"/>
</dbReference>
<dbReference type="AlphaFoldDB" id="A0A5C3KE96"/>
<sequence>MRSPGAVEEAIGVPAYNVVLVGLEIRTMARNQKWGGTDIGRSCLVQLTLDKRLHRVNAKIEGPRKPPLADPVRKATTVERHRDVLHLALQHGSQAVQAVRTKYYNHLVPAHTPISRRDVVILSTACDLGAESKDNIGWESVGGMVRLNEVHLERQFVADELEPRSQAARTSIVDMCTHTCTFLPTTAIYFNELAAETIQRRNRTKGQLETRTDMSTPSSSRVRAPYAKPKQTFLGRRQKCEEMENGSKMEGRKRRRILMPSASFRDRRECEKQTVGHHTDKTCVTLLFISVHEFSDVHYVHVYAHSYRHRSGAYHTVMHALSPNPGRVGDRSAHRNNYDKNRSNPGDDDENGKMIDRTLVYLSSPVVAERQTHNQNQGLLKQRSRKGNPKPSIDCSAVKLWLEENRGFDIERKNFVGGAVARTTTSMPIWEGRTRLAALEGGFLARVTIEGSTVRNRSPSRKVLRRCGAVNPLSNHPMCEYRVYEPRDGVWEDWRSLRRIIQSTDQQSVNNPLWPESWRREARDRNGLACQRKRGSHTSVASPIRIRQKTAQVVNSPIVQGAIPRKRSRRTIHGRRRTSRRVPQTVSYGSTCHFNELATPDSPGWNYGTGYAWAVGSAEPLMNDVDLRGVGKASEPALVIDREIFQNMKRVAGGRKRWFPAGTSCRKSFGDGATVTEWPQSILEWHTTRCLSWSDQTSFKSTAALLQAGNWSTRTSGTGQMIKLNQGRPARLVSPRRKELVTATESSNTLLVAFRVLFQSCGGLLGLRTGGEVDEMELLPWSAKPETELRRKKKLLRLLVNGAPIYHRHSQPAQMQALHFCCDYIGVTSPNVSSILRSRLSSRKAQFSVTGLICEMFDNGLERISQVIPLESGYQPKERYASWNDE</sequence>